<protein>
    <submittedName>
        <fullName evidence="15">Porin</fullName>
    </submittedName>
</protein>
<gene>
    <name evidence="15" type="ORF">HHL15_18240</name>
</gene>
<comment type="subcellular location">
    <subcellularLocation>
        <location evidence="1">Cell outer membrane</location>
        <topology evidence="1">Multi-pass membrane protein</topology>
    </subcellularLocation>
</comment>
<dbReference type="SUPFAM" id="SSF56935">
    <property type="entry name" value="Porins"/>
    <property type="match status" value="1"/>
</dbReference>
<dbReference type="InterPro" id="IPR050298">
    <property type="entry name" value="Gram-neg_bact_OMP"/>
</dbReference>
<keyword evidence="9" id="KW-0472">Membrane</keyword>
<dbReference type="RefSeq" id="WP_169147236.1">
    <property type="nucleotide sequence ID" value="NZ_JABBGA010000017.1"/>
</dbReference>
<dbReference type="GO" id="GO:0015288">
    <property type="term" value="F:porin activity"/>
    <property type="evidence" value="ECO:0007669"/>
    <property type="project" value="UniProtKB-KW"/>
</dbReference>
<keyword evidence="3" id="KW-0813">Transport</keyword>
<dbReference type="GO" id="GO:0046930">
    <property type="term" value="C:pore complex"/>
    <property type="evidence" value="ECO:0007669"/>
    <property type="project" value="UniProtKB-KW"/>
</dbReference>
<evidence type="ECO:0000256" key="10">
    <source>
        <dbReference type="ARBA" id="ARBA00023237"/>
    </source>
</evidence>
<feature type="domain" description="Porin" evidence="14">
    <location>
        <begin position="50"/>
        <end position="413"/>
    </location>
</feature>
<feature type="compositionally biased region" description="Polar residues" evidence="12">
    <location>
        <begin position="260"/>
        <end position="271"/>
    </location>
</feature>
<evidence type="ECO:0000313" key="16">
    <source>
        <dbReference type="Proteomes" id="UP000580043"/>
    </source>
</evidence>
<name>A0A848G8E3_9RHOO</name>
<dbReference type="PANTHER" id="PTHR34501:SF9">
    <property type="entry name" value="MAJOR OUTER MEMBRANE PROTEIN P.IA"/>
    <property type="match status" value="1"/>
</dbReference>
<evidence type="ECO:0000256" key="1">
    <source>
        <dbReference type="ARBA" id="ARBA00004571"/>
    </source>
</evidence>
<evidence type="ECO:0000256" key="11">
    <source>
        <dbReference type="SAM" id="Coils"/>
    </source>
</evidence>
<evidence type="ECO:0000256" key="8">
    <source>
        <dbReference type="ARBA" id="ARBA00023114"/>
    </source>
</evidence>
<evidence type="ECO:0000256" key="6">
    <source>
        <dbReference type="ARBA" id="ARBA00022729"/>
    </source>
</evidence>
<keyword evidence="11" id="KW-0175">Coiled coil</keyword>
<dbReference type="CDD" id="cd00342">
    <property type="entry name" value="gram_neg_porins"/>
    <property type="match status" value="1"/>
</dbReference>
<evidence type="ECO:0000256" key="7">
    <source>
        <dbReference type="ARBA" id="ARBA00023065"/>
    </source>
</evidence>
<keyword evidence="8" id="KW-0626">Porin</keyword>
<evidence type="ECO:0000256" key="4">
    <source>
        <dbReference type="ARBA" id="ARBA00022452"/>
    </source>
</evidence>
<sequence length="451" mass="47757">MRQTLIYAALAACMTSFAATPALADVNDELRAELAAQRARLEELEKKLAAATAAQAETARVVAKVESSAAAVAKPAGKSLSMPAGLSIYGIADAGIEYGDYGQGHKVRVQSGLGSASRLGFKGERGFGDDLSAYFQLEAGISFDNGQNTGHSSNISNPGQGAASSSAPNTTGVAIFSRNTFVGLRGKAGDIRFGRDYAPIYSITSSSDPFTIGGATAFRLWSSAAASRFDNGVFYFSPNIGGFQASLAYSAGMENNSRSNVGVTGSATSTGPKDEGKGSSASLTYRKGPLFVGAGYLNFLRQGTVAAPATEDVRRKARNLAATYDFQVAKVYAQYLLGEDTQDGVGKKLDRRVWWLGVAVPFKSVHTLRAVYGHLDDRMSTDRDSSHFGLGYEYALDRQTDLYAYYAQVSNQNGGKNSLCAGGTCQGYDGDTNLPANFTPKSLMMGARYRF</sequence>
<feature type="signal peptide" evidence="13">
    <location>
        <begin position="1"/>
        <end position="24"/>
    </location>
</feature>
<keyword evidence="7" id="KW-0406">Ion transport</keyword>
<keyword evidence="6 13" id="KW-0732">Signal</keyword>
<comment type="caution">
    <text evidence="15">The sequence shown here is derived from an EMBL/GenBank/DDBJ whole genome shotgun (WGS) entry which is preliminary data.</text>
</comment>
<organism evidence="15 16">
    <name type="scientific">Zoogloea dura</name>
    <dbReference type="NCBI Taxonomy" id="2728840"/>
    <lineage>
        <taxon>Bacteria</taxon>
        <taxon>Pseudomonadati</taxon>
        <taxon>Pseudomonadota</taxon>
        <taxon>Betaproteobacteria</taxon>
        <taxon>Rhodocyclales</taxon>
        <taxon>Zoogloeaceae</taxon>
        <taxon>Zoogloea</taxon>
    </lineage>
</organism>
<evidence type="ECO:0000256" key="12">
    <source>
        <dbReference type="SAM" id="MobiDB-lite"/>
    </source>
</evidence>
<feature type="region of interest" description="Disordered" evidence="12">
    <location>
        <begin position="260"/>
        <end position="280"/>
    </location>
</feature>
<dbReference type="AlphaFoldDB" id="A0A848G8E3"/>
<evidence type="ECO:0000256" key="3">
    <source>
        <dbReference type="ARBA" id="ARBA00022448"/>
    </source>
</evidence>
<reference evidence="15 16" key="1">
    <citation type="submission" date="2020-04" db="EMBL/GenBank/DDBJ databases">
        <title>Zoogloea sp. G-4-1-14 isolated from soil.</title>
        <authorList>
            <person name="Dahal R.H."/>
        </authorList>
    </citation>
    <scope>NUCLEOTIDE SEQUENCE [LARGE SCALE GENOMIC DNA]</scope>
    <source>
        <strain evidence="15 16">G-4-1-14</strain>
    </source>
</reference>
<accession>A0A848G8E3</accession>
<dbReference type="InterPro" id="IPR033900">
    <property type="entry name" value="Gram_neg_porin_domain"/>
</dbReference>
<dbReference type="Proteomes" id="UP000580043">
    <property type="component" value="Unassembled WGS sequence"/>
</dbReference>
<proteinExistence type="predicted"/>
<evidence type="ECO:0000313" key="15">
    <source>
        <dbReference type="EMBL" id="NML27699.1"/>
    </source>
</evidence>
<dbReference type="GO" id="GO:0006811">
    <property type="term" value="P:monoatomic ion transport"/>
    <property type="evidence" value="ECO:0007669"/>
    <property type="project" value="UniProtKB-KW"/>
</dbReference>
<keyword evidence="10" id="KW-0998">Cell outer membrane</keyword>
<keyword evidence="5" id="KW-0812">Transmembrane</keyword>
<feature type="coiled-coil region" evidence="11">
    <location>
        <begin position="27"/>
        <end position="61"/>
    </location>
</feature>
<keyword evidence="4" id="KW-1134">Transmembrane beta strand</keyword>
<evidence type="ECO:0000256" key="9">
    <source>
        <dbReference type="ARBA" id="ARBA00023136"/>
    </source>
</evidence>
<comment type="subunit">
    <text evidence="2">Homotrimer.</text>
</comment>
<dbReference type="GO" id="GO:0009279">
    <property type="term" value="C:cell outer membrane"/>
    <property type="evidence" value="ECO:0007669"/>
    <property type="project" value="UniProtKB-SubCell"/>
</dbReference>
<dbReference type="InterPro" id="IPR023614">
    <property type="entry name" value="Porin_dom_sf"/>
</dbReference>
<dbReference type="PANTHER" id="PTHR34501">
    <property type="entry name" value="PROTEIN YDDL-RELATED"/>
    <property type="match status" value="1"/>
</dbReference>
<dbReference type="EMBL" id="JABBGA010000017">
    <property type="protein sequence ID" value="NML27699.1"/>
    <property type="molecule type" value="Genomic_DNA"/>
</dbReference>
<dbReference type="Pfam" id="PF13609">
    <property type="entry name" value="Porin_4"/>
    <property type="match status" value="1"/>
</dbReference>
<evidence type="ECO:0000259" key="14">
    <source>
        <dbReference type="Pfam" id="PF13609"/>
    </source>
</evidence>
<evidence type="ECO:0000256" key="13">
    <source>
        <dbReference type="SAM" id="SignalP"/>
    </source>
</evidence>
<keyword evidence="16" id="KW-1185">Reference proteome</keyword>
<evidence type="ECO:0000256" key="5">
    <source>
        <dbReference type="ARBA" id="ARBA00022692"/>
    </source>
</evidence>
<dbReference type="Gene3D" id="2.40.160.10">
    <property type="entry name" value="Porin"/>
    <property type="match status" value="1"/>
</dbReference>
<feature type="chain" id="PRO_5032800718" evidence="13">
    <location>
        <begin position="25"/>
        <end position="451"/>
    </location>
</feature>
<evidence type="ECO:0000256" key="2">
    <source>
        <dbReference type="ARBA" id="ARBA00011233"/>
    </source>
</evidence>